<reference evidence="2 4" key="1">
    <citation type="journal article" date="2011" name="Nature">
        <title>The Medicago genome provides insight into the evolution of rhizobial symbioses.</title>
        <authorList>
            <person name="Young N.D."/>
            <person name="Debelle F."/>
            <person name="Oldroyd G.E."/>
            <person name="Geurts R."/>
            <person name="Cannon S.B."/>
            <person name="Udvardi M.K."/>
            <person name="Benedito V.A."/>
            <person name="Mayer K.F."/>
            <person name="Gouzy J."/>
            <person name="Schoof H."/>
            <person name="Van de Peer Y."/>
            <person name="Proost S."/>
            <person name="Cook D.R."/>
            <person name="Meyers B.C."/>
            <person name="Spannagl M."/>
            <person name="Cheung F."/>
            <person name="De Mita S."/>
            <person name="Krishnakumar V."/>
            <person name="Gundlach H."/>
            <person name="Zhou S."/>
            <person name="Mudge J."/>
            <person name="Bharti A.K."/>
            <person name="Murray J.D."/>
            <person name="Naoumkina M.A."/>
            <person name="Rosen B."/>
            <person name="Silverstein K.A."/>
            <person name="Tang H."/>
            <person name="Rombauts S."/>
            <person name="Zhao P.X."/>
            <person name="Zhou P."/>
            <person name="Barbe V."/>
            <person name="Bardou P."/>
            <person name="Bechner M."/>
            <person name="Bellec A."/>
            <person name="Berger A."/>
            <person name="Berges H."/>
            <person name="Bidwell S."/>
            <person name="Bisseling T."/>
            <person name="Choisne N."/>
            <person name="Couloux A."/>
            <person name="Denny R."/>
            <person name="Deshpande S."/>
            <person name="Dai X."/>
            <person name="Doyle J.J."/>
            <person name="Dudez A.M."/>
            <person name="Farmer A.D."/>
            <person name="Fouteau S."/>
            <person name="Franken C."/>
            <person name="Gibelin C."/>
            <person name="Gish J."/>
            <person name="Goldstein S."/>
            <person name="Gonzalez A.J."/>
            <person name="Green P.J."/>
            <person name="Hallab A."/>
            <person name="Hartog M."/>
            <person name="Hua A."/>
            <person name="Humphray S.J."/>
            <person name="Jeong D.H."/>
            <person name="Jing Y."/>
            <person name="Jocker A."/>
            <person name="Kenton S.M."/>
            <person name="Kim D.J."/>
            <person name="Klee K."/>
            <person name="Lai H."/>
            <person name="Lang C."/>
            <person name="Lin S."/>
            <person name="Macmil S.L."/>
            <person name="Magdelenat G."/>
            <person name="Matthews L."/>
            <person name="McCorrison J."/>
            <person name="Monaghan E.L."/>
            <person name="Mun J.H."/>
            <person name="Najar F.Z."/>
            <person name="Nicholson C."/>
            <person name="Noirot C."/>
            <person name="O'Bleness M."/>
            <person name="Paule C.R."/>
            <person name="Poulain J."/>
            <person name="Prion F."/>
            <person name="Qin B."/>
            <person name="Qu C."/>
            <person name="Retzel E.F."/>
            <person name="Riddle C."/>
            <person name="Sallet E."/>
            <person name="Samain S."/>
            <person name="Samson N."/>
            <person name="Sanders I."/>
            <person name="Saurat O."/>
            <person name="Scarpelli C."/>
            <person name="Schiex T."/>
            <person name="Segurens B."/>
            <person name="Severin A.J."/>
            <person name="Sherrier D.J."/>
            <person name="Shi R."/>
            <person name="Sims S."/>
            <person name="Singer S.R."/>
            <person name="Sinharoy S."/>
            <person name="Sterck L."/>
            <person name="Viollet A."/>
            <person name="Wang B.B."/>
            <person name="Wang K."/>
            <person name="Wang M."/>
            <person name="Wang X."/>
            <person name="Warfsmann J."/>
            <person name="Weissenbach J."/>
            <person name="White D.D."/>
            <person name="White J.D."/>
            <person name="Wiley G.B."/>
            <person name="Wincker P."/>
            <person name="Xing Y."/>
            <person name="Yang L."/>
            <person name="Yao Z."/>
            <person name="Ying F."/>
            <person name="Zhai J."/>
            <person name="Zhou L."/>
            <person name="Zuber A."/>
            <person name="Denarie J."/>
            <person name="Dixon R.A."/>
            <person name="May G.D."/>
            <person name="Schwartz D.C."/>
            <person name="Rogers J."/>
            <person name="Quetier F."/>
            <person name="Town C.D."/>
            <person name="Roe B.A."/>
        </authorList>
    </citation>
    <scope>NUCLEOTIDE SEQUENCE [LARGE SCALE GENOMIC DNA]</scope>
    <source>
        <strain evidence="2">A17</strain>
        <strain evidence="3 4">cv. Jemalong A17</strain>
    </source>
</reference>
<dbReference type="EMBL" id="CM001217">
    <property type="protein sequence ID" value="KEH41945.1"/>
    <property type="molecule type" value="Genomic_DNA"/>
</dbReference>
<accession>A0A072VV36</accession>
<evidence type="ECO:0000313" key="4">
    <source>
        <dbReference type="Proteomes" id="UP000002051"/>
    </source>
</evidence>
<feature type="region of interest" description="Disordered" evidence="1">
    <location>
        <begin position="1"/>
        <end position="20"/>
    </location>
</feature>
<proteinExistence type="predicted"/>
<reference evidence="3" key="3">
    <citation type="submission" date="2015-04" db="UniProtKB">
        <authorList>
            <consortium name="EnsemblPlants"/>
        </authorList>
    </citation>
    <scope>IDENTIFICATION</scope>
    <source>
        <strain evidence="3">cv. Jemalong A17</strain>
    </source>
</reference>
<dbReference type="AlphaFoldDB" id="A0A072VV36"/>
<gene>
    <name evidence="2" type="ordered locus">MTR_1g057900</name>
</gene>
<dbReference type="HOGENOM" id="CLU_2761545_0_0_1"/>
<reference evidence="2 4" key="2">
    <citation type="journal article" date="2014" name="BMC Genomics">
        <title>An improved genome release (version Mt4.0) for the model legume Medicago truncatula.</title>
        <authorList>
            <person name="Tang H."/>
            <person name="Krishnakumar V."/>
            <person name="Bidwell S."/>
            <person name="Rosen B."/>
            <person name="Chan A."/>
            <person name="Zhou S."/>
            <person name="Gentzbittel L."/>
            <person name="Childs K.L."/>
            <person name="Yandell M."/>
            <person name="Gundlach H."/>
            <person name="Mayer K.F."/>
            <person name="Schwartz D.C."/>
            <person name="Town C.D."/>
        </authorList>
    </citation>
    <scope>GENOME REANNOTATION</scope>
    <source>
        <strain evidence="2">A17</strain>
        <strain evidence="3 4">cv. Jemalong A17</strain>
    </source>
</reference>
<dbReference type="EnsemblPlants" id="KEH41945">
    <property type="protein sequence ID" value="KEH41945"/>
    <property type="gene ID" value="MTR_1g057900"/>
</dbReference>
<sequence>MLEKVKRKHDKKENMSGESQIVFDPMERRALTMGDKRIKSPCNCFGVMLIRGAMVLDSELTETGAGIAHN</sequence>
<organism evidence="2 4">
    <name type="scientific">Medicago truncatula</name>
    <name type="common">Barrel medic</name>
    <name type="synonym">Medicago tribuloides</name>
    <dbReference type="NCBI Taxonomy" id="3880"/>
    <lineage>
        <taxon>Eukaryota</taxon>
        <taxon>Viridiplantae</taxon>
        <taxon>Streptophyta</taxon>
        <taxon>Embryophyta</taxon>
        <taxon>Tracheophyta</taxon>
        <taxon>Spermatophyta</taxon>
        <taxon>Magnoliopsida</taxon>
        <taxon>eudicotyledons</taxon>
        <taxon>Gunneridae</taxon>
        <taxon>Pentapetalae</taxon>
        <taxon>rosids</taxon>
        <taxon>fabids</taxon>
        <taxon>Fabales</taxon>
        <taxon>Fabaceae</taxon>
        <taxon>Papilionoideae</taxon>
        <taxon>50 kb inversion clade</taxon>
        <taxon>NPAAA clade</taxon>
        <taxon>Hologalegina</taxon>
        <taxon>IRL clade</taxon>
        <taxon>Trifolieae</taxon>
        <taxon>Medicago</taxon>
    </lineage>
</organism>
<evidence type="ECO:0000313" key="3">
    <source>
        <dbReference type="EnsemblPlants" id="KEH41945"/>
    </source>
</evidence>
<name>A0A072VV36_MEDTR</name>
<feature type="compositionally biased region" description="Basic residues" evidence="1">
    <location>
        <begin position="1"/>
        <end position="10"/>
    </location>
</feature>
<protein>
    <submittedName>
        <fullName evidence="2 3">Uncharacterized protein</fullName>
    </submittedName>
</protein>
<evidence type="ECO:0000313" key="2">
    <source>
        <dbReference type="EMBL" id="KEH41945.1"/>
    </source>
</evidence>
<keyword evidence="4" id="KW-1185">Reference proteome</keyword>
<evidence type="ECO:0000256" key="1">
    <source>
        <dbReference type="SAM" id="MobiDB-lite"/>
    </source>
</evidence>
<dbReference type="Proteomes" id="UP000002051">
    <property type="component" value="Unassembled WGS sequence"/>
</dbReference>